<evidence type="ECO:0000313" key="1">
    <source>
        <dbReference type="EMBL" id="GIO46959.1"/>
    </source>
</evidence>
<sequence>MTRIIHPAVPRIQLRDCNSSYLGIGLAFSLSIRIENNETPAMSLEHDTISFANRIKAEFDFDLYIY</sequence>
<gene>
    <name evidence="1" type="ORF">J34TS1_17240</name>
</gene>
<name>A0A920CRB7_9BACL</name>
<dbReference type="AlphaFoldDB" id="A0A920CRB7"/>
<dbReference type="EMBL" id="BORT01000006">
    <property type="protein sequence ID" value="GIO46959.1"/>
    <property type="molecule type" value="Genomic_DNA"/>
</dbReference>
<dbReference type="Proteomes" id="UP000682811">
    <property type="component" value="Unassembled WGS sequence"/>
</dbReference>
<accession>A0A920CRB7</accession>
<comment type="caution">
    <text evidence="1">The sequence shown here is derived from an EMBL/GenBank/DDBJ whole genome shotgun (WGS) entry which is preliminary data.</text>
</comment>
<organism evidence="1 2">
    <name type="scientific">Paenibacillus azoreducens</name>
    <dbReference type="NCBI Taxonomy" id="116718"/>
    <lineage>
        <taxon>Bacteria</taxon>
        <taxon>Bacillati</taxon>
        <taxon>Bacillota</taxon>
        <taxon>Bacilli</taxon>
        <taxon>Bacillales</taxon>
        <taxon>Paenibacillaceae</taxon>
        <taxon>Paenibacillus</taxon>
    </lineage>
</organism>
<proteinExistence type="predicted"/>
<protein>
    <submittedName>
        <fullName evidence="1">Uncharacterized protein</fullName>
    </submittedName>
</protein>
<evidence type="ECO:0000313" key="2">
    <source>
        <dbReference type="Proteomes" id="UP000682811"/>
    </source>
</evidence>
<reference evidence="1 2" key="1">
    <citation type="submission" date="2021-03" db="EMBL/GenBank/DDBJ databases">
        <title>Antimicrobial resistance genes in bacteria isolated from Japanese honey, and their potential for conferring macrolide and lincosamide resistance in the American foulbrood pathogen Paenibacillus larvae.</title>
        <authorList>
            <person name="Okamoto M."/>
            <person name="Kumagai M."/>
            <person name="Kanamori H."/>
            <person name="Takamatsu D."/>
        </authorList>
    </citation>
    <scope>NUCLEOTIDE SEQUENCE [LARGE SCALE GENOMIC DNA]</scope>
    <source>
        <strain evidence="1 2">J34TS1</strain>
    </source>
</reference>
<keyword evidence="2" id="KW-1185">Reference proteome</keyword>